<dbReference type="InterPro" id="IPR054836">
    <property type="entry name" value="Tn5_transposase"/>
</dbReference>
<dbReference type="OrthoDB" id="5647367at2"/>
<dbReference type="Gene3D" id="1.10.246.40">
    <property type="entry name" value="Tn5 transposase, domain 1"/>
    <property type="match status" value="1"/>
</dbReference>
<dbReference type="PANTHER" id="PTHR37319">
    <property type="entry name" value="TRANSPOSASE"/>
    <property type="match status" value="1"/>
</dbReference>
<evidence type="ECO:0000259" key="2">
    <source>
        <dbReference type="Pfam" id="PF02281"/>
    </source>
</evidence>
<dbReference type="Gene3D" id="1.10.740.10">
    <property type="entry name" value="Transferase Inhibitor Protein From Tn5, Chain"/>
    <property type="match status" value="1"/>
</dbReference>
<dbReference type="InterPro" id="IPR003201">
    <property type="entry name" value="Transposase_Tn5"/>
</dbReference>
<dbReference type="EMBL" id="LNYS01000025">
    <property type="protein sequence ID" value="KTD45397.1"/>
    <property type="molecule type" value="Genomic_DNA"/>
</dbReference>
<dbReference type="PATRIC" id="fig|45073.5.peg.3045"/>
<keyword evidence="5" id="KW-1185">Reference proteome</keyword>
<dbReference type="Pfam" id="PF01609">
    <property type="entry name" value="DDE_Tnp_1"/>
    <property type="match status" value="1"/>
</dbReference>
<comment type="caution">
    <text evidence="4">The sequence shown here is derived from an EMBL/GenBank/DDBJ whole genome shotgun (WGS) entry which is preliminary data.</text>
</comment>
<dbReference type="GO" id="GO:0004803">
    <property type="term" value="F:transposase activity"/>
    <property type="evidence" value="ECO:0007669"/>
    <property type="project" value="InterPro"/>
</dbReference>
<dbReference type="PANTHER" id="PTHR37319:SF1">
    <property type="entry name" value="TRANSPOSASE TN5 DIMERISATION DOMAIN-CONTAINING PROTEIN"/>
    <property type="match status" value="1"/>
</dbReference>
<dbReference type="GO" id="GO:0006313">
    <property type="term" value="P:DNA transposition"/>
    <property type="evidence" value="ECO:0007669"/>
    <property type="project" value="InterPro"/>
</dbReference>
<dbReference type="InterPro" id="IPR014737">
    <property type="entry name" value="Transposase_Tn5-like_C"/>
</dbReference>
<gene>
    <name evidence="4" type="ORF">Lqui_2868</name>
</gene>
<feature type="domain" description="Transposase IS4-like" evidence="1">
    <location>
        <begin position="205"/>
        <end position="360"/>
    </location>
</feature>
<protein>
    <submittedName>
        <fullName evidence="4">Transposase Tn5</fullName>
    </submittedName>
</protein>
<dbReference type="Pfam" id="PF14706">
    <property type="entry name" value="Tnp_DNA_bind"/>
    <property type="match status" value="1"/>
</dbReference>
<dbReference type="Proteomes" id="UP000054618">
    <property type="component" value="Unassembled WGS sequence"/>
</dbReference>
<evidence type="ECO:0000259" key="1">
    <source>
        <dbReference type="Pfam" id="PF01609"/>
    </source>
</evidence>
<name>A0A0W0XLE1_9GAMM</name>
<accession>A0A0W0XLE1</accession>
<reference evidence="4 5" key="1">
    <citation type="submission" date="2015-11" db="EMBL/GenBank/DDBJ databases">
        <title>Genomic analysis of 38 Legionella species identifies large and diverse effector repertoires.</title>
        <authorList>
            <person name="Burstein D."/>
            <person name="Amaro F."/>
            <person name="Zusman T."/>
            <person name="Lifshitz Z."/>
            <person name="Cohen O."/>
            <person name="Gilbert J.A."/>
            <person name="Pupko T."/>
            <person name="Shuman H.A."/>
            <person name="Segal G."/>
        </authorList>
    </citation>
    <scope>NUCLEOTIDE SEQUENCE [LARGE SCALE GENOMIC DNA]</scope>
    <source>
        <strain evidence="4 5">CDC#1442-AUS-E</strain>
    </source>
</reference>
<evidence type="ECO:0000259" key="3">
    <source>
        <dbReference type="Pfam" id="PF14706"/>
    </source>
</evidence>
<dbReference type="InterPro" id="IPR047768">
    <property type="entry name" value="Tn5p-like"/>
</dbReference>
<dbReference type="RefSeq" id="WP_058508923.1">
    <property type="nucleotide sequence ID" value="NZ_CAAAIK010000064.1"/>
</dbReference>
<dbReference type="InterPro" id="IPR038215">
    <property type="entry name" value="TN5-like_N_sf"/>
</dbReference>
<dbReference type="Gene3D" id="3.90.350.10">
    <property type="entry name" value="Transposase Inhibitor Protein From Tn5, Chain A, domain 1"/>
    <property type="match status" value="1"/>
</dbReference>
<dbReference type="InterPro" id="IPR012337">
    <property type="entry name" value="RNaseH-like_sf"/>
</dbReference>
<feature type="domain" description="Transposase Tn5 dimerisation" evidence="2">
    <location>
        <begin position="369"/>
        <end position="456"/>
    </location>
</feature>
<organism evidence="4 5">
    <name type="scientific">Legionella quinlivanii</name>
    <dbReference type="NCBI Taxonomy" id="45073"/>
    <lineage>
        <taxon>Bacteria</taxon>
        <taxon>Pseudomonadati</taxon>
        <taxon>Pseudomonadota</taxon>
        <taxon>Gammaproteobacteria</taxon>
        <taxon>Legionellales</taxon>
        <taxon>Legionellaceae</taxon>
        <taxon>Legionella</taxon>
    </lineage>
</organism>
<evidence type="ECO:0000313" key="4">
    <source>
        <dbReference type="EMBL" id="KTD45397.1"/>
    </source>
</evidence>
<evidence type="ECO:0000313" key="5">
    <source>
        <dbReference type="Proteomes" id="UP000054618"/>
    </source>
</evidence>
<dbReference type="AlphaFoldDB" id="A0A0W0XLE1"/>
<dbReference type="GO" id="GO:0003677">
    <property type="term" value="F:DNA binding"/>
    <property type="evidence" value="ECO:0007669"/>
    <property type="project" value="InterPro"/>
</dbReference>
<dbReference type="Pfam" id="PF02281">
    <property type="entry name" value="Dimer_Tnp_Tn5"/>
    <property type="match status" value="1"/>
</dbReference>
<proteinExistence type="predicted"/>
<feature type="domain" description="Transposase Tn5-like N-terminal" evidence="3">
    <location>
        <begin position="2"/>
        <end position="58"/>
    </location>
</feature>
<dbReference type="SUPFAM" id="SSF53098">
    <property type="entry name" value="Ribonuclease H-like"/>
    <property type="match status" value="1"/>
</dbReference>
<dbReference type="STRING" id="45073.Lqui_2868"/>
<dbReference type="InterPro" id="IPR014735">
    <property type="entry name" value="Transposase_Tn5-like_N"/>
</dbReference>
<sequence>MEWVEDELGCVNIGDERLNKRAKTILKRLGANPSASIPESCKGWQETKAAYRFFENDLVTSKKIIKPHRQATLNRIKGHPVVLLLQDTTTLNYSGQKEREDLGPLQQDNVRGLFLHPTLAVTPNRDCLGIIDYEQWSRKPLAHRSVKERKAERCSKAIKDKESYRWVRGYKKASCLAKFMPDTQFIYIADREGDIYDIYHEANTAFAKGSADWVIRATFDRAILDENHPKKSTKLKASVKASTGVGQVTFTTSSFGSRKKREVTQTIYAKEVTLRPPREKAKEGFTPVQLTTIIATETNPPPGEKAIEWTLLTSIPIPNLEAALKVIHWYLCRWQIEIFFKILKSGCTIEKLQLSNKQRFDPCLALYLIVAWRILFMTMIGRASPSLSSECLFETIEWQTAYIMIYEKPPPHEPPTLKEMLGIIAQLGGFLGRKHDGEPGPAVIWKGLRNLYNCINAREVFTRAFGHTYG</sequence>
<dbReference type="InterPro" id="IPR002559">
    <property type="entry name" value="Transposase_11"/>
</dbReference>
<dbReference type="NCBIfam" id="NF033590">
    <property type="entry name" value="transpos_IS4_3"/>
    <property type="match status" value="1"/>
</dbReference>